<keyword evidence="1" id="KW-0812">Transmembrane</keyword>
<accession>A0A5J4W3C7</accession>
<reference evidence="2 3" key="1">
    <citation type="submission" date="2019-03" db="EMBL/GenBank/DDBJ databases">
        <title>Single cell metagenomics reveals metabolic interactions within the superorganism composed of flagellate Streblomastix strix and complex community of Bacteroidetes bacteria on its surface.</title>
        <authorList>
            <person name="Treitli S.C."/>
            <person name="Kolisko M."/>
            <person name="Husnik F."/>
            <person name="Keeling P."/>
            <person name="Hampl V."/>
        </authorList>
    </citation>
    <scope>NUCLEOTIDE SEQUENCE [LARGE SCALE GENOMIC DNA]</scope>
    <source>
        <strain evidence="2">ST1C</strain>
    </source>
</reference>
<name>A0A5J4W3C7_9EUKA</name>
<dbReference type="EMBL" id="SNRW01003567">
    <property type="protein sequence ID" value="KAA6389494.1"/>
    <property type="molecule type" value="Genomic_DNA"/>
</dbReference>
<gene>
    <name evidence="2" type="ORF">EZS28_014978</name>
</gene>
<comment type="caution">
    <text evidence="2">The sequence shown here is derived from an EMBL/GenBank/DDBJ whole genome shotgun (WGS) entry which is preliminary data.</text>
</comment>
<dbReference type="Proteomes" id="UP000324800">
    <property type="component" value="Unassembled WGS sequence"/>
</dbReference>
<feature type="transmembrane region" description="Helical" evidence="1">
    <location>
        <begin position="193"/>
        <end position="216"/>
    </location>
</feature>
<dbReference type="AlphaFoldDB" id="A0A5J4W3C7"/>
<sequence length="276" mass="32386">MNQQYSDRDFYEFAYDNQQFIPLSKPARCDLLSQVIEVNRSNYAYEAVKLIASSETTSPTVEFNNIHILSPEDCDAFIERVNQHENGRLFKCAFDFGTAIQKSEYIIDPSTVVRDLIEVLHPGRIRYKPYKSTALSKNRTLYEENYSKEITHRIQLPDDNHAQNHALTIIYNRQPINEFMEYIKSAIMSMYKLILMIGIKDLMVAIFYMQIISYILPFLGKNMEELIKIHQNKKNIVKYIHCDDDYNTFFWYNLTCITMPDSKGIEIDRHSIIAEG</sequence>
<evidence type="ECO:0000256" key="1">
    <source>
        <dbReference type="SAM" id="Phobius"/>
    </source>
</evidence>
<protein>
    <submittedName>
        <fullName evidence="2">Uncharacterized protein</fullName>
    </submittedName>
</protein>
<evidence type="ECO:0000313" key="2">
    <source>
        <dbReference type="EMBL" id="KAA6389494.1"/>
    </source>
</evidence>
<keyword evidence="1" id="KW-1133">Transmembrane helix</keyword>
<evidence type="ECO:0000313" key="3">
    <source>
        <dbReference type="Proteomes" id="UP000324800"/>
    </source>
</evidence>
<proteinExistence type="predicted"/>
<organism evidence="2 3">
    <name type="scientific">Streblomastix strix</name>
    <dbReference type="NCBI Taxonomy" id="222440"/>
    <lineage>
        <taxon>Eukaryota</taxon>
        <taxon>Metamonada</taxon>
        <taxon>Preaxostyla</taxon>
        <taxon>Oxymonadida</taxon>
        <taxon>Streblomastigidae</taxon>
        <taxon>Streblomastix</taxon>
    </lineage>
</organism>
<keyword evidence="1" id="KW-0472">Membrane</keyword>